<dbReference type="GeneID" id="14906974"/>
<reference evidence="2 3" key="1">
    <citation type="submission" date="2011-07" db="EMBL/GenBank/DDBJ databases">
        <authorList>
            <person name="Coyne R."/>
            <person name="Brami D."/>
            <person name="Johnson J."/>
            <person name="Hostetler J."/>
            <person name="Hannick L."/>
            <person name="Clark T."/>
            <person name="Cassidy-Hanley D."/>
            <person name="Inman J."/>
        </authorList>
    </citation>
    <scope>NUCLEOTIDE SEQUENCE [LARGE SCALE GENOMIC DNA]</scope>
    <source>
        <strain evidence="2 3">G5</strain>
    </source>
</reference>
<dbReference type="InterPro" id="IPR051291">
    <property type="entry name" value="CIMAP"/>
</dbReference>
<dbReference type="Proteomes" id="UP000008983">
    <property type="component" value="Unassembled WGS sequence"/>
</dbReference>
<evidence type="ECO:0000256" key="1">
    <source>
        <dbReference type="SAM" id="MobiDB-lite"/>
    </source>
</evidence>
<dbReference type="EMBL" id="GL983938">
    <property type="protein sequence ID" value="EGR30854.1"/>
    <property type="molecule type" value="Genomic_DNA"/>
</dbReference>
<dbReference type="InterPro" id="IPR010736">
    <property type="entry name" value="SHIPPO-rpt"/>
</dbReference>
<accession>G0QVB0</accession>
<dbReference type="Pfam" id="PF07004">
    <property type="entry name" value="SHIPPO-rpt"/>
    <property type="match status" value="4"/>
</dbReference>
<feature type="region of interest" description="Disordered" evidence="1">
    <location>
        <begin position="187"/>
        <end position="208"/>
    </location>
</feature>
<proteinExistence type="predicted"/>
<dbReference type="PANTHER" id="PTHR21580:SF28">
    <property type="entry name" value="BOREALIN N-TERMINAL DOMAIN-CONTAINING PROTEIN-RELATED"/>
    <property type="match status" value="1"/>
</dbReference>
<evidence type="ECO:0000313" key="3">
    <source>
        <dbReference type="Proteomes" id="UP000008983"/>
    </source>
</evidence>
<name>G0QVB0_ICHMU</name>
<dbReference type="RefSeq" id="XP_004032441.1">
    <property type="nucleotide sequence ID" value="XM_004032393.1"/>
</dbReference>
<dbReference type="OrthoDB" id="308476at2759"/>
<dbReference type="PANTHER" id="PTHR21580">
    <property type="entry name" value="SHIPPO-1-RELATED"/>
    <property type="match status" value="1"/>
</dbReference>
<dbReference type="InParanoid" id="G0QVB0"/>
<evidence type="ECO:0008006" key="4">
    <source>
        <dbReference type="Google" id="ProtNLM"/>
    </source>
</evidence>
<dbReference type="eggNOG" id="ENOG502SKZR">
    <property type="taxonomic scope" value="Eukaryota"/>
</dbReference>
<feature type="non-terminal residue" evidence="2">
    <location>
        <position position="1"/>
    </location>
</feature>
<protein>
    <recommendedName>
        <fullName evidence="4">Sperm-tail PG-rich repeat protein</fullName>
    </recommendedName>
</protein>
<dbReference type="OMA" id="YHADRST"/>
<keyword evidence="3" id="KW-1185">Reference proteome</keyword>
<sequence>IIMSITISNCFQICNSPLNYSKSKYLYSFPKSQRFKEDTKPNCEKICYDLPSVIDKRKAGIGYGTKYDFTKQNKKTPAPNTYNVQSDFEIQKQHHRGFQFGVSRELMEVTGIMGNLNKKNPGPGTYPNSSTLNKVAFSFRQRTANDDPLNSKTKYVPGPGSYPIPTAISSNGRYFNSKFNSSGALNFNPARSKRFPDQNRNQAPGPGAYAPNTGISKVGNYFVSNFQSSKCRTFSHGIRNTISNENFKNTLGPGAYRLPSEFGYYQSKYKVQQDSQILKTESPSKQQ</sequence>
<organism evidence="2 3">
    <name type="scientific">Ichthyophthirius multifiliis</name>
    <name type="common">White spot disease agent</name>
    <name type="synonym">Ich</name>
    <dbReference type="NCBI Taxonomy" id="5932"/>
    <lineage>
        <taxon>Eukaryota</taxon>
        <taxon>Sar</taxon>
        <taxon>Alveolata</taxon>
        <taxon>Ciliophora</taxon>
        <taxon>Intramacronucleata</taxon>
        <taxon>Oligohymenophorea</taxon>
        <taxon>Hymenostomatida</taxon>
        <taxon>Ophryoglenina</taxon>
        <taxon>Ichthyophthirius</taxon>
    </lineage>
</organism>
<evidence type="ECO:0000313" key="2">
    <source>
        <dbReference type="EMBL" id="EGR30854.1"/>
    </source>
</evidence>
<gene>
    <name evidence="2" type="ORF">IMG5_122550</name>
</gene>
<dbReference type="AlphaFoldDB" id="G0QVB0"/>